<evidence type="ECO:0000313" key="1">
    <source>
        <dbReference type="EMBL" id="MFC0180132.1"/>
    </source>
</evidence>
<name>A0ABV6CBW4_9GAMM</name>
<sequence length="144" mass="16636">MATNDLSEEMGMLSLLDRYKSQEKIESGFRLLKDPSFFANPIYLHTPHRIESLLMLKTVCIMIYCAVQHEIRTQLQRSGSQIRGHCNKLTNKSTAKYIFKLFRNISVIQTRVNKAIKQQLTKLAEEVNLVLKILGEDCLAMYQV</sequence>
<dbReference type="RefSeq" id="WP_385877253.1">
    <property type="nucleotide sequence ID" value="NZ_JBHLXE010000092.1"/>
</dbReference>
<dbReference type="PANTHER" id="PTHR34614">
    <property type="match status" value="1"/>
</dbReference>
<proteinExistence type="predicted"/>
<comment type="caution">
    <text evidence="1">The sequence shown here is derived from an EMBL/GenBank/DDBJ whole genome shotgun (WGS) entry which is preliminary data.</text>
</comment>
<dbReference type="EMBL" id="JBHLXE010000092">
    <property type="protein sequence ID" value="MFC0180132.1"/>
    <property type="molecule type" value="Genomic_DNA"/>
</dbReference>
<keyword evidence="2" id="KW-1185">Reference proteome</keyword>
<dbReference type="Proteomes" id="UP001589758">
    <property type="component" value="Unassembled WGS sequence"/>
</dbReference>
<organism evidence="1 2">
    <name type="scientific">Thorsellia kenyensis</name>
    <dbReference type="NCBI Taxonomy" id="1549888"/>
    <lineage>
        <taxon>Bacteria</taxon>
        <taxon>Pseudomonadati</taxon>
        <taxon>Pseudomonadota</taxon>
        <taxon>Gammaproteobacteria</taxon>
        <taxon>Enterobacterales</taxon>
        <taxon>Thorselliaceae</taxon>
        <taxon>Thorsellia</taxon>
    </lineage>
</organism>
<reference evidence="1 2" key="1">
    <citation type="submission" date="2024-09" db="EMBL/GenBank/DDBJ databases">
        <authorList>
            <person name="Sun Q."/>
            <person name="Mori K."/>
        </authorList>
    </citation>
    <scope>NUCLEOTIDE SEQUENCE [LARGE SCALE GENOMIC DNA]</scope>
    <source>
        <strain evidence="1 2">CCM 8545</strain>
    </source>
</reference>
<dbReference type="PANTHER" id="PTHR34614:SF2">
    <property type="entry name" value="TRANSPOSASE IS4-LIKE DOMAIN-CONTAINING PROTEIN"/>
    <property type="match status" value="1"/>
</dbReference>
<evidence type="ECO:0008006" key="3">
    <source>
        <dbReference type="Google" id="ProtNLM"/>
    </source>
</evidence>
<evidence type="ECO:0000313" key="2">
    <source>
        <dbReference type="Proteomes" id="UP001589758"/>
    </source>
</evidence>
<protein>
    <recommendedName>
        <fullName evidence="3">Transposase</fullName>
    </recommendedName>
</protein>
<accession>A0ABV6CBW4</accession>
<gene>
    <name evidence="1" type="ORF">ACFFIT_08570</name>
</gene>